<keyword evidence="2 3" id="KW-0479">Metal-binding</keyword>
<reference evidence="4 5" key="1">
    <citation type="submission" date="2019-03" db="EMBL/GenBank/DDBJ databases">
        <title>This is whole genome sequence of Paenibacillus sp MS74 strain.</title>
        <authorList>
            <person name="Trinh H.N."/>
        </authorList>
    </citation>
    <scope>NUCLEOTIDE SEQUENCE [LARGE SCALE GENOMIC DNA]</scope>
    <source>
        <strain evidence="4 5">MS74</strain>
    </source>
</reference>
<organism evidence="4 5">
    <name type="scientific">Paenibacillus piri</name>
    <dbReference type="NCBI Taxonomy" id="2547395"/>
    <lineage>
        <taxon>Bacteria</taxon>
        <taxon>Bacillati</taxon>
        <taxon>Bacillota</taxon>
        <taxon>Bacilli</taxon>
        <taxon>Bacillales</taxon>
        <taxon>Paenibacillaceae</taxon>
        <taxon>Paenibacillus</taxon>
    </lineage>
</organism>
<dbReference type="InterPro" id="IPR007837">
    <property type="entry name" value="DinB"/>
</dbReference>
<gene>
    <name evidence="4" type="ORF">E1757_22880</name>
</gene>
<evidence type="ECO:0000313" key="5">
    <source>
        <dbReference type="Proteomes" id="UP000295636"/>
    </source>
</evidence>
<comment type="caution">
    <text evidence="4">The sequence shown here is derived from an EMBL/GenBank/DDBJ whole genome shotgun (WGS) entry which is preliminary data.</text>
</comment>
<dbReference type="SUPFAM" id="SSF109854">
    <property type="entry name" value="DinB/YfiT-like putative metalloenzymes"/>
    <property type="match status" value="1"/>
</dbReference>
<dbReference type="InterPro" id="IPR034660">
    <property type="entry name" value="DinB/YfiT-like"/>
</dbReference>
<dbReference type="EMBL" id="SMRT01000012">
    <property type="protein sequence ID" value="TDF94800.1"/>
    <property type="molecule type" value="Genomic_DNA"/>
</dbReference>
<protein>
    <recommendedName>
        <fullName evidence="6">Damage-inducible protein DinB</fullName>
    </recommendedName>
</protein>
<feature type="binding site" evidence="3">
    <location>
        <position position="130"/>
    </location>
    <ligand>
        <name>a divalent metal cation</name>
        <dbReference type="ChEBI" id="CHEBI:60240"/>
    </ligand>
</feature>
<evidence type="ECO:0008006" key="6">
    <source>
        <dbReference type="Google" id="ProtNLM"/>
    </source>
</evidence>
<comment type="similarity">
    <text evidence="1">Belongs to the DinB family.</text>
</comment>
<evidence type="ECO:0000256" key="2">
    <source>
        <dbReference type="ARBA" id="ARBA00022723"/>
    </source>
</evidence>
<evidence type="ECO:0000313" key="4">
    <source>
        <dbReference type="EMBL" id="TDF94800.1"/>
    </source>
</evidence>
<sequence>MYTTINDFAEEWDREFQLTEEVLNALTDASLQQPVANERRTLGQIAWHLVMSVQYMTYCGLVFDGLAEDAPVPESAAVIAQNYRKIGRSFLNAVKAQWSDEQLLISQNVMGEEWKNGATLRFILMHQSHHRGQMTVLMRQAGLRIPEVYGPTYDTWVDKGVAPLA</sequence>
<name>A0A4R5KKB5_9BACL</name>
<dbReference type="OrthoDB" id="119432at2"/>
<evidence type="ECO:0000256" key="3">
    <source>
        <dbReference type="PIRSR" id="PIRSR607837-1"/>
    </source>
</evidence>
<proteinExistence type="inferred from homology"/>
<dbReference type="GO" id="GO:0046872">
    <property type="term" value="F:metal ion binding"/>
    <property type="evidence" value="ECO:0007669"/>
    <property type="project" value="UniProtKB-KW"/>
</dbReference>
<feature type="binding site" evidence="3">
    <location>
        <position position="126"/>
    </location>
    <ligand>
        <name>a divalent metal cation</name>
        <dbReference type="ChEBI" id="CHEBI:60240"/>
    </ligand>
</feature>
<dbReference type="AlphaFoldDB" id="A0A4R5KKB5"/>
<dbReference type="Gene3D" id="1.20.120.450">
    <property type="entry name" value="dinb family like domain"/>
    <property type="match status" value="1"/>
</dbReference>
<accession>A0A4R5KKB5</accession>
<dbReference type="RefSeq" id="WP_133232455.1">
    <property type="nucleotide sequence ID" value="NZ_SMRT01000012.1"/>
</dbReference>
<dbReference type="Proteomes" id="UP000295636">
    <property type="component" value="Unassembled WGS sequence"/>
</dbReference>
<feature type="binding site" evidence="3">
    <location>
        <position position="48"/>
    </location>
    <ligand>
        <name>a divalent metal cation</name>
        <dbReference type="ChEBI" id="CHEBI:60240"/>
    </ligand>
</feature>
<evidence type="ECO:0000256" key="1">
    <source>
        <dbReference type="ARBA" id="ARBA00008635"/>
    </source>
</evidence>
<keyword evidence="5" id="KW-1185">Reference proteome</keyword>
<dbReference type="Pfam" id="PF05163">
    <property type="entry name" value="DinB"/>
    <property type="match status" value="1"/>
</dbReference>